<evidence type="ECO:0000256" key="3">
    <source>
        <dbReference type="ARBA" id="ARBA00023002"/>
    </source>
</evidence>
<dbReference type="PANTHER" id="PTHR42760">
    <property type="entry name" value="SHORT-CHAIN DEHYDROGENASES/REDUCTASES FAMILY MEMBER"/>
    <property type="match status" value="1"/>
</dbReference>
<dbReference type="Pfam" id="PF13561">
    <property type="entry name" value="adh_short_C2"/>
    <property type="match status" value="1"/>
</dbReference>
<sequence length="271" mass="28696">MTAGKSTLQITEFKMSDYFKGKKLLVVGGTSGMGLETARMVLKAGGSVVLTGNKKDKAEAVQKELSPLGSVSVIAANLMTEEGMNAIRQEINANHRDISLMVNAAGIFMPKGFTEHLEADYDMYLTLNRATFFITQDVVKNMLADGREGAIVNVGSIGAQAALGDSPASAYSMAKAGLHALTRNLAIELAGAGIRVNAVSPGIVHTPIYEGFMAKEDIAGAMQSLNAFHPLGRVGTPEDVANTIFFLLSDKASWVTGAIWDVDAGIMAVRR</sequence>
<dbReference type="FunFam" id="3.40.50.720:FF:000084">
    <property type="entry name" value="Short-chain dehydrogenase reductase"/>
    <property type="match status" value="1"/>
</dbReference>
<dbReference type="PANTHER" id="PTHR42760:SF133">
    <property type="entry name" value="3-OXOACYL-[ACYL-CARRIER-PROTEIN] REDUCTASE"/>
    <property type="match status" value="1"/>
</dbReference>
<gene>
    <name evidence="4" type="ORF">NUKP37_50210</name>
</gene>
<evidence type="ECO:0000313" key="4">
    <source>
        <dbReference type="EMBL" id="GKK03638.1"/>
    </source>
</evidence>
<dbReference type="GO" id="GO:0016616">
    <property type="term" value="F:oxidoreductase activity, acting on the CH-OH group of donors, NAD or NADP as acceptor"/>
    <property type="evidence" value="ECO:0007669"/>
    <property type="project" value="TreeGrafter"/>
</dbReference>
<evidence type="ECO:0000256" key="1">
    <source>
        <dbReference type="ARBA" id="ARBA00006484"/>
    </source>
</evidence>
<dbReference type="PRINTS" id="PR00081">
    <property type="entry name" value="GDHRDH"/>
</dbReference>
<accession>A0A9P3UHA8</accession>
<protein>
    <submittedName>
        <fullName evidence="4">Glucose-1-dehydrogenase</fullName>
    </submittedName>
</protein>
<comment type="subunit">
    <text evidence="2">Homotetramer.</text>
</comment>
<evidence type="ECO:0000256" key="2">
    <source>
        <dbReference type="ARBA" id="ARBA00011881"/>
    </source>
</evidence>
<dbReference type="SUPFAM" id="SSF51735">
    <property type="entry name" value="NAD(P)-binding Rossmann-fold domains"/>
    <property type="match status" value="1"/>
</dbReference>
<dbReference type="Proteomes" id="UP001060507">
    <property type="component" value="Unassembled WGS sequence"/>
</dbReference>
<proteinExistence type="inferred from homology"/>
<dbReference type="AlphaFoldDB" id="A0A9P3UHA8"/>
<dbReference type="InterPro" id="IPR036291">
    <property type="entry name" value="NAD(P)-bd_dom_sf"/>
</dbReference>
<dbReference type="EMBL" id="BQTA01000027">
    <property type="protein sequence ID" value="GKK03638.1"/>
    <property type="molecule type" value="Genomic_DNA"/>
</dbReference>
<evidence type="ECO:0000313" key="5">
    <source>
        <dbReference type="Proteomes" id="UP001060507"/>
    </source>
</evidence>
<name>A0A9P3UHA8_KLEVA</name>
<dbReference type="InterPro" id="IPR002347">
    <property type="entry name" value="SDR_fam"/>
</dbReference>
<dbReference type="PRINTS" id="PR00080">
    <property type="entry name" value="SDRFAMILY"/>
</dbReference>
<dbReference type="CDD" id="cd05233">
    <property type="entry name" value="SDR_c"/>
    <property type="match status" value="1"/>
</dbReference>
<organism evidence="4 5">
    <name type="scientific">Klebsiella variicola</name>
    <dbReference type="NCBI Taxonomy" id="244366"/>
    <lineage>
        <taxon>Bacteria</taxon>
        <taxon>Pseudomonadati</taxon>
        <taxon>Pseudomonadota</taxon>
        <taxon>Gammaproteobacteria</taxon>
        <taxon>Enterobacterales</taxon>
        <taxon>Enterobacteriaceae</taxon>
        <taxon>Klebsiella/Raoultella group</taxon>
        <taxon>Klebsiella</taxon>
        <taxon>Klebsiella pneumoniae complex</taxon>
    </lineage>
</organism>
<keyword evidence="3" id="KW-0560">Oxidoreductase</keyword>
<dbReference type="Gene3D" id="3.40.50.720">
    <property type="entry name" value="NAD(P)-binding Rossmann-like Domain"/>
    <property type="match status" value="1"/>
</dbReference>
<comment type="caution">
    <text evidence="4">The sequence shown here is derived from an EMBL/GenBank/DDBJ whole genome shotgun (WGS) entry which is preliminary data.</text>
</comment>
<reference evidence="4" key="1">
    <citation type="journal article" date="2022" name="J. Appl. Microbiol.">
        <title>PCR-based ORF typing of Klebsiella pneumoniae for rapid identification of global clones and transmission events.</title>
        <authorList>
            <person name="Nonogaki R."/>
            <person name="Iijima A."/>
            <person name="Kawamura K."/>
            <person name="Kayama S."/>
            <person name="Sugai M."/>
            <person name="Yagi T."/>
            <person name="Arakawa Y."/>
            <person name="Doi Y."/>
            <person name="Suzuki M."/>
        </authorList>
    </citation>
    <scope>NUCLEOTIDE SEQUENCE</scope>
    <source>
        <strain evidence="4">NUKP-37</strain>
    </source>
</reference>
<comment type="similarity">
    <text evidence="1">Belongs to the short-chain dehydrogenases/reductases (SDR) family.</text>
</comment>